<protein>
    <submittedName>
        <fullName evidence="2">Uncharacterized protein</fullName>
    </submittedName>
</protein>
<feature type="coiled-coil region" evidence="1">
    <location>
        <begin position="51"/>
        <end position="78"/>
    </location>
</feature>
<dbReference type="Proteomes" id="UP000076770">
    <property type="component" value="Chromosome i"/>
</dbReference>
<reference evidence="3" key="1">
    <citation type="submission" date="2016-04" db="EMBL/GenBank/DDBJ databases">
        <authorList>
            <person name="Shah S.A."/>
            <person name="Garrett R.A."/>
        </authorList>
    </citation>
    <scope>NUCLEOTIDE SEQUENCE [LARGE SCALE GENOMIC DNA]</scope>
    <source>
        <strain evidence="3">ATCC 35091 / DSM 1616 / JCM 8930 / NBRC 15331 / P1</strain>
    </source>
</reference>
<accession>A0A157T2D3</accession>
<proteinExistence type="predicted"/>
<dbReference type="EMBL" id="LT549890">
    <property type="protein sequence ID" value="SAI85386.1"/>
    <property type="molecule type" value="Genomic_DNA"/>
</dbReference>
<evidence type="ECO:0000313" key="3">
    <source>
        <dbReference type="Proteomes" id="UP000076770"/>
    </source>
</evidence>
<keyword evidence="1" id="KW-0175">Coiled coil</keyword>
<organism evidence="2 3">
    <name type="scientific">Saccharolobus solfataricus</name>
    <name type="common">Sulfolobus solfataricus</name>
    <dbReference type="NCBI Taxonomy" id="2287"/>
    <lineage>
        <taxon>Archaea</taxon>
        <taxon>Thermoproteota</taxon>
        <taxon>Thermoprotei</taxon>
        <taxon>Sulfolobales</taxon>
        <taxon>Sulfolobaceae</taxon>
        <taxon>Saccharolobus</taxon>
    </lineage>
</organism>
<evidence type="ECO:0000313" key="2">
    <source>
        <dbReference type="EMBL" id="SAI85386.1"/>
    </source>
</evidence>
<dbReference type="PATRIC" id="fig|2287.9.peg.1918"/>
<name>A0A157T2D3_SACSO</name>
<evidence type="ECO:0000256" key="1">
    <source>
        <dbReference type="SAM" id="Coils"/>
    </source>
</evidence>
<dbReference type="AlphaFoldDB" id="A0A157T2D3"/>
<sequence>MDKEKFLNCAMIVKNGMKKKLDKNFTVTTLKTVRVSKKLVEKLDSILYKQNKNFNQLINEFIEEYVNYRNKLEQITREKPIIISSRFFKHLIDLLGEDLEKIKEKSYKLGKEWGKEYLLLWNNSNVSSTTLNDINIFIKYLKDIAEYSGLYKLDIIEKKGSLTVIFHHDYSNIFSALLAFYYKGIFEAFYDNYEISDIAINQNNFIISITMKNLDHL</sequence>
<gene>
    <name evidence="2" type="ORF">SSOP1_1832</name>
</gene>